<protein>
    <submittedName>
        <fullName evidence="2">S9 family peptidase</fullName>
    </submittedName>
</protein>
<dbReference type="InterPro" id="IPR001375">
    <property type="entry name" value="Peptidase_S9_cat"/>
</dbReference>
<dbReference type="Proteomes" id="UP000572528">
    <property type="component" value="Unassembled WGS sequence"/>
</dbReference>
<dbReference type="GO" id="GO:0008236">
    <property type="term" value="F:serine-type peptidase activity"/>
    <property type="evidence" value="ECO:0007669"/>
    <property type="project" value="InterPro"/>
</dbReference>
<dbReference type="EMBL" id="JACBXV010000002">
    <property type="protein sequence ID" value="NYS68024.1"/>
    <property type="molecule type" value="Genomic_DNA"/>
</dbReference>
<dbReference type="SUPFAM" id="SSF53474">
    <property type="entry name" value="alpha/beta-Hydrolases"/>
    <property type="match status" value="1"/>
</dbReference>
<dbReference type="InterPro" id="IPR050585">
    <property type="entry name" value="Xaa-Pro_dipeptidyl-ppase/CocE"/>
</dbReference>
<dbReference type="PANTHER" id="PTHR43056">
    <property type="entry name" value="PEPTIDASE S9 PROLYL OLIGOPEPTIDASE"/>
    <property type="match status" value="1"/>
</dbReference>
<evidence type="ECO:0000313" key="3">
    <source>
        <dbReference type="Proteomes" id="UP000572528"/>
    </source>
</evidence>
<accession>A0A853EFS6</accession>
<dbReference type="GO" id="GO:0006508">
    <property type="term" value="P:proteolysis"/>
    <property type="evidence" value="ECO:0007669"/>
    <property type="project" value="InterPro"/>
</dbReference>
<dbReference type="SUPFAM" id="SSF82171">
    <property type="entry name" value="DPP6 N-terminal domain-like"/>
    <property type="match status" value="1"/>
</dbReference>
<dbReference type="PANTHER" id="PTHR43056:SF5">
    <property type="entry name" value="PEPTIDASE S9 PROLYL OLIGOPEPTIDASE CATALYTIC DOMAIN-CONTAINING PROTEIN"/>
    <property type="match status" value="1"/>
</dbReference>
<evidence type="ECO:0000313" key="2">
    <source>
        <dbReference type="EMBL" id="NYS68024.1"/>
    </source>
</evidence>
<name>A0A853EFS6_9ACTO</name>
<dbReference type="Gene3D" id="3.40.50.1820">
    <property type="entry name" value="alpha/beta hydrolase"/>
    <property type="match status" value="1"/>
</dbReference>
<dbReference type="InterPro" id="IPR029058">
    <property type="entry name" value="AB_hydrolase_fold"/>
</dbReference>
<proteinExistence type="predicted"/>
<dbReference type="RefSeq" id="WP_179899368.1">
    <property type="nucleotide sequence ID" value="NZ_JACBXV010000002.1"/>
</dbReference>
<gene>
    <name evidence="2" type="ORF">HZZ05_00435</name>
</gene>
<dbReference type="AlphaFoldDB" id="A0A853EFS6"/>
<feature type="domain" description="Peptidase S9 prolyl oligopeptidase catalytic" evidence="1">
    <location>
        <begin position="444"/>
        <end position="649"/>
    </location>
</feature>
<organism evidence="2 3">
    <name type="scientific">Actinomyces bowdenii</name>
    <dbReference type="NCBI Taxonomy" id="131109"/>
    <lineage>
        <taxon>Bacteria</taxon>
        <taxon>Bacillati</taxon>
        <taxon>Actinomycetota</taxon>
        <taxon>Actinomycetes</taxon>
        <taxon>Actinomycetales</taxon>
        <taxon>Actinomycetaceae</taxon>
        <taxon>Actinomyces</taxon>
    </lineage>
</organism>
<comment type="caution">
    <text evidence="2">The sequence shown here is derived from an EMBL/GenBank/DDBJ whole genome shotgun (WGS) entry which is preliminary data.</text>
</comment>
<sequence>MSTTAPFGTWPSPITPGTITTRTVRLSQVRVDGPDTYWVEQRASQAGRNVLLRRDGDGQIGEVLPLTPADELVDARTRVHEYGGRAYAVDGGIIVVSHAGDGRLYRYDVAHRMRGLVPLTIYGDVRHGDLEIDTARGLVYAVREDHRGPGEPVNSLVAIPLDGSGARDDEAVRTVVSGTDFVTSPTISPDGEHLAWITWDHPGMPWDNAALHVGDLLPDGTIGEQVVLDGGSGHSVAEPRWTEECELVHGSNSSGFWNLYRTEGFPRRGTNREGWAAQLRTRALHPAQATFTCPAWQLGPHSFDVLDGEHLIASWARDAIWHLGTIRLSNGELEEWNVGWQPIGNVACSAGRVVMLASNELAMPCIVEVRNGQVQVLRGSGEFEPEAIGVSFPDPVSWTSTDGATAHGFYYPPTSAHHTGPEGELPPLIVNVHGGPTATAAPGYDLRIQYWTSRGFAYLDVNYRGSMGYGTGYRRALEGNWGIHDVEDCISGARFLAERGLVDPRRMAIRGSSAGGFTVLSAITRTEVFSAAASCFGIADLTRLRATTHKFESHYIGQLIGTQDPQDPVLIERSPITHVDSITTPLLLVQGSEDPIVPAEQATLMYEAIRAKGAPVALEVFHGEGHGFRMAANIRRHYDAELSFYRQVWGLATPPQDEGASLTVENLAVDSPSLTEGAGGPA</sequence>
<evidence type="ECO:0000259" key="1">
    <source>
        <dbReference type="Pfam" id="PF00326"/>
    </source>
</evidence>
<reference evidence="2 3" key="1">
    <citation type="submission" date="2020-07" db="EMBL/GenBank/DDBJ databases">
        <title>MOT database genomes.</title>
        <authorList>
            <person name="Joseph S."/>
            <person name="Aduse-Opoku J."/>
            <person name="Hashim A."/>
            <person name="Wade W."/>
            <person name="Curtis M."/>
        </authorList>
    </citation>
    <scope>NUCLEOTIDE SEQUENCE [LARGE SCALE GENOMIC DNA]</scope>
    <source>
        <strain evidence="2 3">WMus004</strain>
    </source>
</reference>
<dbReference type="Pfam" id="PF00326">
    <property type="entry name" value="Peptidase_S9"/>
    <property type="match status" value="1"/>
</dbReference>